<dbReference type="GO" id="GO:0016020">
    <property type="term" value="C:membrane"/>
    <property type="evidence" value="ECO:0007669"/>
    <property type="project" value="UniProtKB-SubCell"/>
</dbReference>
<evidence type="ECO:0000313" key="8">
    <source>
        <dbReference type="Proteomes" id="UP000189705"/>
    </source>
</evidence>
<feature type="transmembrane region" description="Helical" evidence="7">
    <location>
        <begin position="132"/>
        <end position="149"/>
    </location>
</feature>
<evidence type="ECO:0000256" key="2">
    <source>
        <dbReference type="ARBA" id="ARBA00007363"/>
    </source>
</evidence>
<evidence type="ECO:0000313" key="9">
    <source>
        <dbReference type="RefSeq" id="XP_006036743.2"/>
    </source>
</evidence>
<dbReference type="PANTHER" id="PTHR13674:SF2">
    <property type="entry name" value="PROTEIN FAM162A"/>
    <property type="match status" value="1"/>
</dbReference>
<comment type="subcellular location">
    <subcellularLocation>
        <location evidence="1">Membrane</location>
        <topology evidence="1">Single-pass membrane protein</topology>
    </subcellularLocation>
</comment>
<dbReference type="InParanoid" id="A0A1U7SFD0"/>
<evidence type="ECO:0000256" key="1">
    <source>
        <dbReference type="ARBA" id="ARBA00004167"/>
    </source>
</evidence>
<dbReference type="GO" id="GO:0005739">
    <property type="term" value="C:mitochondrion"/>
    <property type="evidence" value="ECO:0007669"/>
    <property type="project" value="TreeGrafter"/>
</dbReference>
<dbReference type="PANTHER" id="PTHR13674">
    <property type="entry name" value="GROWTH AND TRANSFORMATION-DEPENDENT PROTEIN"/>
    <property type="match status" value="1"/>
</dbReference>
<keyword evidence="8" id="KW-1185">Reference proteome</keyword>
<dbReference type="CTD" id="26355"/>
<proteinExistence type="inferred from homology"/>
<keyword evidence="5 7" id="KW-0472">Membrane</keyword>
<dbReference type="STRING" id="38654.A0A1U7SFD0"/>
<gene>
    <name evidence="9" type="primary">FAM162A</name>
</gene>
<feature type="non-terminal residue" evidence="9">
    <location>
        <position position="1"/>
    </location>
</feature>
<dbReference type="KEGG" id="asn:102382595"/>
<evidence type="ECO:0000256" key="5">
    <source>
        <dbReference type="ARBA" id="ARBA00023136"/>
    </source>
</evidence>
<dbReference type="AlphaFoldDB" id="A0A1U7SFD0"/>
<keyword evidence="4 7" id="KW-1133">Transmembrane helix</keyword>
<organism evidence="8 9">
    <name type="scientific">Alligator sinensis</name>
    <name type="common">Chinese alligator</name>
    <dbReference type="NCBI Taxonomy" id="38654"/>
    <lineage>
        <taxon>Eukaryota</taxon>
        <taxon>Metazoa</taxon>
        <taxon>Chordata</taxon>
        <taxon>Craniata</taxon>
        <taxon>Vertebrata</taxon>
        <taxon>Euteleostomi</taxon>
        <taxon>Archelosauria</taxon>
        <taxon>Archosauria</taxon>
        <taxon>Crocodylia</taxon>
        <taxon>Alligatoridae</taxon>
        <taxon>Alligatorinae</taxon>
        <taxon>Alligator</taxon>
    </lineage>
</organism>
<reference evidence="9" key="1">
    <citation type="submission" date="2025-08" db="UniProtKB">
        <authorList>
            <consortium name="RefSeq"/>
        </authorList>
    </citation>
    <scope>IDENTIFICATION</scope>
</reference>
<dbReference type="GO" id="GO:0090200">
    <property type="term" value="P:positive regulation of release of cytochrome c from mitochondria"/>
    <property type="evidence" value="ECO:0007669"/>
    <property type="project" value="TreeGrafter"/>
</dbReference>
<dbReference type="GeneID" id="102382595"/>
<feature type="region of interest" description="Disordered" evidence="6">
    <location>
        <begin position="1"/>
        <end position="23"/>
    </location>
</feature>
<accession>A0A1U7SFD0</accession>
<dbReference type="GO" id="GO:0051402">
    <property type="term" value="P:neuron apoptotic process"/>
    <property type="evidence" value="ECO:0007669"/>
    <property type="project" value="TreeGrafter"/>
</dbReference>
<comment type="similarity">
    <text evidence="2">Belongs to the UPF0389 family.</text>
</comment>
<dbReference type="Pfam" id="PF06388">
    <property type="entry name" value="DUF1075"/>
    <property type="match status" value="1"/>
</dbReference>
<evidence type="ECO:0000256" key="4">
    <source>
        <dbReference type="ARBA" id="ARBA00022989"/>
    </source>
</evidence>
<keyword evidence="3 7" id="KW-0812">Transmembrane</keyword>
<evidence type="ECO:0000256" key="6">
    <source>
        <dbReference type="SAM" id="MobiDB-lite"/>
    </source>
</evidence>
<dbReference type="Proteomes" id="UP000189705">
    <property type="component" value="Unplaced"/>
</dbReference>
<sequence length="158" mass="17506">LRPSRREGWGRAGQGTLEPGSGSGAAVRDLFPTMWGLPGRVMTVLQKKVPVSLRLTKGMDLRIRRGFCSKSQEGINQNLKGQPSFKVPGHRPTDWDKKILLWSGRFKKAEDIPETVSFEMIDAARGKLRVKVSYLMVVLTVLGCLAMVIQGKQVSIQS</sequence>
<dbReference type="InterPro" id="IPR009432">
    <property type="entry name" value="DUF1075"/>
</dbReference>
<dbReference type="RefSeq" id="XP_006036743.2">
    <property type="nucleotide sequence ID" value="XM_006036681.2"/>
</dbReference>
<protein>
    <submittedName>
        <fullName evidence="9">Protein FAM162A</fullName>
    </submittedName>
</protein>
<name>A0A1U7SFD0_ALLSI</name>
<evidence type="ECO:0000256" key="3">
    <source>
        <dbReference type="ARBA" id="ARBA00022692"/>
    </source>
</evidence>
<dbReference type="eggNOG" id="ENOG502S1PN">
    <property type="taxonomic scope" value="Eukaryota"/>
</dbReference>
<dbReference type="GO" id="GO:0071456">
    <property type="term" value="P:cellular response to hypoxia"/>
    <property type="evidence" value="ECO:0007669"/>
    <property type="project" value="TreeGrafter"/>
</dbReference>
<evidence type="ECO:0000256" key="7">
    <source>
        <dbReference type="SAM" id="Phobius"/>
    </source>
</evidence>